<organism evidence="1 2">
    <name type="scientific">Gloeothece citriformis (strain PCC 7424)</name>
    <name type="common">Cyanothece sp. (strain PCC 7424)</name>
    <dbReference type="NCBI Taxonomy" id="65393"/>
    <lineage>
        <taxon>Bacteria</taxon>
        <taxon>Bacillati</taxon>
        <taxon>Cyanobacteriota</taxon>
        <taxon>Cyanophyceae</taxon>
        <taxon>Oscillatoriophycideae</taxon>
        <taxon>Chroococcales</taxon>
        <taxon>Aphanothecaceae</taxon>
        <taxon>Gloeothece</taxon>
        <taxon>Gloeothece citriformis</taxon>
    </lineage>
</organism>
<dbReference type="STRING" id="65393.PCC7424_2617"/>
<dbReference type="RefSeq" id="WP_015954634.1">
    <property type="nucleotide sequence ID" value="NC_011729.1"/>
</dbReference>
<evidence type="ECO:0000313" key="2">
    <source>
        <dbReference type="Proteomes" id="UP000002384"/>
    </source>
</evidence>
<dbReference type="KEGG" id="cyc:PCC7424_2617"/>
<evidence type="ECO:0000313" key="1">
    <source>
        <dbReference type="EMBL" id="ACK71031.1"/>
    </source>
</evidence>
<keyword evidence="2" id="KW-1185">Reference proteome</keyword>
<dbReference type="InterPro" id="IPR021492">
    <property type="entry name" value="DUF3146"/>
</dbReference>
<proteinExistence type="predicted"/>
<dbReference type="Proteomes" id="UP000002384">
    <property type="component" value="Chromosome"/>
</dbReference>
<evidence type="ECO:0008006" key="3">
    <source>
        <dbReference type="Google" id="ProtNLM"/>
    </source>
</evidence>
<accession>B7KKR2</accession>
<dbReference type="HOGENOM" id="CLU_174883_0_0_3"/>
<dbReference type="EMBL" id="CP001291">
    <property type="protein sequence ID" value="ACK71031.1"/>
    <property type="molecule type" value="Genomic_DNA"/>
</dbReference>
<reference evidence="2" key="1">
    <citation type="journal article" date="2011" name="MBio">
        <title>Novel metabolic attributes of the genus Cyanothece, comprising a group of unicellular nitrogen-fixing Cyanobacteria.</title>
        <authorList>
            <person name="Bandyopadhyay A."/>
            <person name="Elvitigala T."/>
            <person name="Welsh E."/>
            <person name="Stockel J."/>
            <person name="Liberton M."/>
            <person name="Min H."/>
            <person name="Sherman L.A."/>
            <person name="Pakrasi H.B."/>
        </authorList>
    </citation>
    <scope>NUCLEOTIDE SEQUENCE [LARGE SCALE GENOMIC DNA]</scope>
    <source>
        <strain evidence="2">PCC 7424</strain>
    </source>
</reference>
<protein>
    <recommendedName>
        <fullName evidence="3">DUF3146 family protein</fullName>
    </recommendedName>
</protein>
<dbReference type="Pfam" id="PF11344">
    <property type="entry name" value="DUF3146"/>
    <property type="match status" value="1"/>
</dbReference>
<dbReference type="eggNOG" id="ENOG5032T0D">
    <property type="taxonomic scope" value="Bacteria"/>
</dbReference>
<gene>
    <name evidence="1" type="ordered locus">PCC7424_2617</name>
</gene>
<sequence>MGLPETIAYVRIIQQSWQEGKIDGEVRAGSYQWRFQWHFRGGTLSVQPSLGRALIFEPLGRFLERHDYQLEPGSDYQFTLRAKL</sequence>
<name>B7KKR2_GLOC7</name>
<dbReference type="AlphaFoldDB" id="B7KKR2"/>